<comment type="caution">
    <text evidence="1">The sequence shown here is derived from an EMBL/GenBank/DDBJ whole genome shotgun (WGS) entry which is preliminary data.</text>
</comment>
<sequence>MNIQGELRDITPLFDCFKPSTGQKFQLAGLLHEAAQHFSNGDAGLMLAKLEEIQEWTLKQLGVRA</sequence>
<gene>
    <name evidence="1" type="ORF">VSS37_15180</name>
</gene>
<evidence type="ECO:0000313" key="2">
    <source>
        <dbReference type="Proteomes" id="UP001308005"/>
    </source>
</evidence>
<protein>
    <submittedName>
        <fullName evidence="1">Uncharacterized protein</fullName>
    </submittedName>
</protein>
<keyword evidence="2" id="KW-1185">Reference proteome</keyword>
<accession>A0ABU6CZR6</accession>
<dbReference type="Proteomes" id="UP001308005">
    <property type="component" value="Unassembled WGS sequence"/>
</dbReference>
<dbReference type="EMBL" id="JAYMYJ010000131">
    <property type="protein sequence ID" value="MEB4592329.1"/>
    <property type="molecule type" value="Genomic_DNA"/>
</dbReference>
<reference evidence="2" key="1">
    <citation type="submission" date="2023-07" db="EMBL/GenBank/DDBJ databases">
        <title>The carbon used by Thiothrix.</title>
        <authorList>
            <person name="Chen L."/>
        </authorList>
    </citation>
    <scope>NUCLEOTIDE SEQUENCE [LARGE SCALE GENOMIC DNA]</scope>
</reference>
<proteinExistence type="predicted"/>
<dbReference type="RefSeq" id="WP_324696557.1">
    <property type="nucleotide sequence ID" value="NZ_JAYMYJ010000131.1"/>
</dbReference>
<organism evidence="1 2">
    <name type="scientific">Candidatus Thiothrix phosphatis</name>
    <dbReference type="NCBI Taxonomy" id="3112415"/>
    <lineage>
        <taxon>Bacteria</taxon>
        <taxon>Pseudomonadati</taxon>
        <taxon>Pseudomonadota</taxon>
        <taxon>Gammaproteobacteria</taxon>
        <taxon>Thiotrichales</taxon>
        <taxon>Thiotrichaceae</taxon>
        <taxon>Thiothrix</taxon>
    </lineage>
</organism>
<name>A0ABU6CZR6_9GAMM</name>
<evidence type="ECO:0000313" key="1">
    <source>
        <dbReference type="EMBL" id="MEB4592329.1"/>
    </source>
</evidence>